<proteinExistence type="predicted"/>
<dbReference type="AlphaFoldDB" id="A0ABD3N2Z0"/>
<accession>A0ABD3N2Z0</accession>
<comment type="caution">
    <text evidence="2">The sequence shown here is derived from an EMBL/GenBank/DDBJ whole genome shotgun (WGS) entry which is preliminary data.</text>
</comment>
<dbReference type="EMBL" id="JALLBG020000045">
    <property type="protein sequence ID" value="KAL3770102.1"/>
    <property type="molecule type" value="Genomic_DNA"/>
</dbReference>
<name>A0ABD3N2Z0_9STRA</name>
<reference evidence="2 3" key="1">
    <citation type="submission" date="2024-10" db="EMBL/GenBank/DDBJ databases">
        <title>Updated reference genomes for cyclostephanoid diatoms.</title>
        <authorList>
            <person name="Roberts W.R."/>
            <person name="Alverson A.J."/>
        </authorList>
    </citation>
    <scope>NUCLEOTIDE SEQUENCE [LARGE SCALE GENOMIC DNA]</scope>
    <source>
        <strain evidence="2 3">AJA232-27</strain>
    </source>
</reference>
<feature type="chain" id="PRO_5044880610" description="Chalcone isomerase domain-containing protein" evidence="1">
    <location>
        <begin position="25"/>
        <end position="240"/>
    </location>
</feature>
<dbReference type="InterPro" id="IPR016089">
    <property type="entry name" value="Chalcone_isomerase_bundle_sf"/>
</dbReference>
<protein>
    <recommendedName>
        <fullName evidence="4">Chalcone isomerase domain-containing protein</fullName>
    </recommendedName>
</protein>
<evidence type="ECO:0000313" key="2">
    <source>
        <dbReference type="EMBL" id="KAL3770102.1"/>
    </source>
</evidence>
<dbReference type="InterPro" id="IPR016088">
    <property type="entry name" value="Chalcone_isomerase_3-sand"/>
</dbReference>
<dbReference type="Gene3D" id="3.50.70.10">
    <property type="match status" value="1"/>
</dbReference>
<feature type="signal peptide" evidence="1">
    <location>
        <begin position="1"/>
        <end position="24"/>
    </location>
</feature>
<keyword evidence="1" id="KW-0732">Signal</keyword>
<keyword evidence="3" id="KW-1185">Reference proteome</keyword>
<dbReference type="PANTHER" id="PTHR47698">
    <property type="entry name" value="FATTY-ACID-BINDING PROTEIN 3, CHLOROPLASTIC"/>
    <property type="match status" value="1"/>
</dbReference>
<dbReference type="Gene3D" id="1.10.890.20">
    <property type="match status" value="1"/>
</dbReference>
<evidence type="ECO:0000313" key="3">
    <source>
        <dbReference type="Proteomes" id="UP001530293"/>
    </source>
</evidence>
<dbReference type="SUPFAM" id="SSF54626">
    <property type="entry name" value="Chalcone isomerase"/>
    <property type="match status" value="1"/>
</dbReference>
<organism evidence="2 3">
    <name type="scientific">Discostella pseudostelligera</name>
    <dbReference type="NCBI Taxonomy" id="259834"/>
    <lineage>
        <taxon>Eukaryota</taxon>
        <taxon>Sar</taxon>
        <taxon>Stramenopiles</taxon>
        <taxon>Ochrophyta</taxon>
        <taxon>Bacillariophyta</taxon>
        <taxon>Coscinodiscophyceae</taxon>
        <taxon>Thalassiosirophycidae</taxon>
        <taxon>Stephanodiscales</taxon>
        <taxon>Stephanodiscaceae</taxon>
        <taxon>Discostella</taxon>
    </lineage>
</organism>
<sequence length="240" mass="25672">MGASKFIVPVLAAIFACLVAKYFADFFEVSPPSSGGSSIILTSKRSMNIDGLNFPTDIKILGSMQSLIGGGTRSKWGFRVYAVGIYSNPKLTEYLKKKHLGGGGSNSMDANTSSKLSRDFSESHLARTLLLRFHRQVSASDMADALGEALVEKLGKIKSDAFSSFILGMVSKVGGVLEKGADLYITCKGEKLKVTLAEGKHADRIVMKGLCPAVFQVYLGDKPVSPQAKEGFQKGFASLS</sequence>
<dbReference type="PANTHER" id="PTHR47698:SF2">
    <property type="entry name" value="FATTY-ACID-BINDING PROTEIN 3, CHLOROPLASTIC"/>
    <property type="match status" value="1"/>
</dbReference>
<dbReference type="Proteomes" id="UP001530293">
    <property type="component" value="Unassembled WGS sequence"/>
</dbReference>
<evidence type="ECO:0008006" key="4">
    <source>
        <dbReference type="Google" id="ProtNLM"/>
    </source>
</evidence>
<gene>
    <name evidence="2" type="ORF">ACHAWU_009310</name>
</gene>
<evidence type="ECO:0000256" key="1">
    <source>
        <dbReference type="SAM" id="SignalP"/>
    </source>
</evidence>
<dbReference type="PROSITE" id="PS51257">
    <property type="entry name" value="PROKAR_LIPOPROTEIN"/>
    <property type="match status" value="1"/>
</dbReference>
<dbReference type="InterPro" id="IPR036298">
    <property type="entry name" value="Chalcone_isomerase_sf"/>
</dbReference>